<sequence length="39" mass="4931">MLFRQNEYLYQHLLWYLWCRILSGFKACSMKLVIFVREM</sequence>
<dbReference type="AlphaFoldDB" id="A0A0F3NBZ5"/>
<comment type="caution">
    <text evidence="2">The sequence shown here is derived from an EMBL/GenBank/DDBJ whole genome shotgun (WGS) entry which is preliminary data.</text>
</comment>
<dbReference type="Proteomes" id="UP000033754">
    <property type="component" value="Unassembled WGS sequence"/>
</dbReference>
<keyword evidence="1" id="KW-1133">Transmembrane helix</keyword>
<protein>
    <submittedName>
        <fullName evidence="2">Uncharacterized protein</fullName>
    </submittedName>
</protein>
<keyword evidence="1" id="KW-0812">Transmembrane</keyword>
<accession>A0A0F3NBZ5</accession>
<feature type="transmembrane region" description="Helical" evidence="1">
    <location>
        <begin position="15"/>
        <end position="36"/>
    </location>
</feature>
<evidence type="ECO:0000313" key="2">
    <source>
        <dbReference type="EMBL" id="KJV65261.1"/>
    </source>
</evidence>
<name>A0A0F3NBZ5_ANAPH</name>
<evidence type="ECO:0000256" key="1">
    <source>
        <dbReference type="SAM" id="Phobius"/>
    </source>
</evidence>
<dbReference type="PATRIC" id="fig|1359161.3.peg.1058"/>
<evidence type="ECO:0000313" key="3">
    <source>
        <dbReference type="Proteomes" id="UP000033754"/>
    </source>
</evidence>
<dbReference type="EMBL" id="LANT01000006">
    <property type="protein sequence ID" value="KJV65261.1"/>
    <property type="molecule type" value="Genomic_DNA"/>
</dbReference>
<gene>
    <name evidence="2" type="ORF">EPHNCH_0943</name>
</gene>
<proteinExistence type="predicted"/>
<organism evidence="2 3">
    <name type="scientific">Anaplasma phagocytophilum str. NCH-1</name>
    <dbReference type="NCBI Taxonomy" id="1359161"/>
    <lineage>
        <taxon>Bacteria</taxon>
        <taxon>Pseudomonadati</taxon>
        <taxon>Pseudomonadota</taxon>
        <taxon>Alphaproteobacteria</taxon>
        <taxon>Rickettsiales</taxon>
        <taxon>Anaplasmataceae</taxon>
        <taxon>Anaplasma</taxon>
        <taxon>phagocytophilum group</taxon>
    </lineage>
</organism>
<keyword evidence="1" id="KW-0472">Membrane</keyword>
<reference evidence="2 3" key="1">
    <citation type="submission" date="2015-01" db="EMBL/GenBank/DDBJ databases">
        <title>Genome Sequencing of Rickettsiales.</title>
        <authorList>
            <person name="Daugherty S.C."/>
            <person name="Su Q."/>
            <person name="Abolude K."/>
            <person name="Beier-Sexton M."/>
            <person name="Carlyon J.A."/>
            <person name="Carter R."/>
            <person name="Day N.P."/>
            <person name="Dumler S.J."/>
            <person name="Dyachenko V."/>
            <person name="Godinez A."/>
            <person name="Kurtti T.J."/>
            <person name="Lichay M."/>
            <person name="Mullins K.E."/>
            <person name="Ott S."/>
            <person name="Pappas-Brown V."/>
            <person name="Paris D.H."/>
            <person name="Patel P."/>
            <person name="Richards A.L."/>
            <person name="Sadzewicz L."/>
            <person name="Sears K."/>
            <person name="Seidman D."/>
            <person name="Sengamalay N."/>
            <person name="Stenos J."/>
            <person name="Tallon L.J."/>
            <person name="Vincent G."/>
            <person name="Fraser C.M."/>
            <person name="Munderloh U."/>
            <person name="Dunning-Hotopp J.C."/>
        </authorList>
    </citation>
    <scope>NUCLEOTIDE SEQUENCE [LARGE SCALE GENOMIC DNA]</scope>
    <source>
        <strain evidence="2 3">NCH-1</strain>
    </source>
</reference>